<feature type="region of interest" description="Disordered" evidence="1">
    <location>
        <begin position="302"/>
        <end position="342"/>
    </location>
</feature>
<evidence type="ECO:0008006" key="4">
    <source>
        <dbReference type="Google" id="ProtNLM"/>
    </source>
</evidence>
<name>A0A916TBW8_9MICO</name>
<dbReference type="EMBL" id="BMHI01000004">
    <property type="protein sequence ID" value="GGB37740.1"/>
    <property type="molecule type" value="Genomic_DNA"/>
</dbReference>
<dbReference type="Proteomes" id="UP000636793">
    <property type="component" value="Unassembled WGS sequence"/>
</dbReference>
<organism evidence="2 3">
    <name type="scientific">Flexivirga endophytica</name>
    <dbReference type="NCBI Taxonomy" id="1849103"/>
    <lineage>
        <taxon>Bacteria</taxon>
        <taxon>Bacillati</taxon>
        <taxon>Actinomycetota</taxon>
        <taxon>Actinomycetes</taxon>
        <taxon>Micrococcales</taxon>
        <taxon>Dermacoccaceae</taxon>
        <taxon>Flexivirga</taxon>
    </lineage>
</organism>
<dbReference type="Pfam" id="PF13830">
    <property type="entry name" value="DUF4192"/>
    <property type="match status" value="1"/>
</dbReference>
<sequence>MSDKQLLIDNGRLVALMPHLLGARPEDVLVVMPLQKDDSRRPTMLCHVPDDQSVWVDEARKFQRYDGVGVAIVAFANHERAETSSSVVAQMLQNSGAHVWTRVATDGYTWVDLDSGDVGTVSQTDRDRIAVEFIHEGQARPYDSMAQLRASFEPSPSKDLAAAMNDAFHHTAMAGRDRRSLINEQRWMTHTIVNFVSTGRLPETSDAARLLCDVQVIPLRDHVCTEITHEHAAAHAALWKGIMTQSPEEARAPAASLTAFGLWLSGDGMQARLALEQVPGHYELANLIGLAVAAGVDPAGWLPPDPDSKVYVKRESADTPRTSRHRDVPPPSAGDDGPAPRR</sequence>
<accession>A0A916TBW8</accession>
<keyword evidence="3" id="KW-1185">Reference proteome</keyword>
<feature type="compositionally biased region" description="Basic and acidic residues" evidence="1">
    <location>
        <begin position="306"/>
        <end position="318"/>
    </location>
</feature>
<dbReference type="InterPro" id="IPR025447">
    <property type="entry name" value="DUF4192"/>
</dbReference>
<evidence type="ECO:0000313" key="3">
    <source>
        <dbReference type="Proteomes" id="UP000636793"/>
    </source>
</evidence>
<evidence type="ECO:0000256" key="1">
    <source>
        <dbReference type="SAM" id="MobiDB-lite"/>
    </source>
</evidence>
<dbReference type="AlphaFoldDB" id="A0A916TBW8"/>
<reference evidence="2" key="2">
    <citation type="submission" date="2020-09" db="EMBL/GenBank/DDBJ databases">
        <authorList>
            <person name="Sun Q."/>
            <person name="Zhou Y."/>
        </authorList>
    </citation>
    <scope>NUCLEOTIDE SEQUENCE</scope>
    <source>
        <strain evidence="2">CGMCC 1.15085</strain>
    </source>
</reference>
<gene>
    <name evidence="2" type="ORF">GCM10011492_30630</name>
</gene>
<reference evidence="2" key="1">
    <citation type="journal article" date="2014" name="Int. J. Syst. Evol. Microbiol.">
        <title>Complete genome sequence of Corynebacterium casei LMG S-19264T (=DSM 44701T), isolated from a smear-ripened cheese.</title>
        <authorList>
            <consortium name="US DOE Joint Genome Institute (JGI-PGF)"/>
            <person name="Walter F."/>
            <person name="Albersmeier A."/>
            <person name="Kalinowski J."/>
            <person name="Ruckert C."/>
        </authorList>
    </citation>
    <scope>NUCLEOTIDE SEQUENCE</scope>
    <source>
        <strain evidence="2">CGMCC 1.15085</strain>
    </source>
</reference>
<evidence type="ECO:0000313" key="2">
    <source>
        <dbReference type="EMBL" id="GGB37740.1"/>
    </source>
</evidence>
<feature type="compositionally biased region" description="Low complexity" evidence="1">
    <location>
        <begin position="333"/>
        <end position="342"/>
    </location>
</feature>
<protein>
    <recommendedName>
        <fullName evidence="4">DUF4192 domain-containing protein</fullName>
    </recommendedName>
</protein>
<dbReference type="RefSeq" id="WP_188837867.1">
    <property type="nucleotide sequence ID" value="NZ_BMHI01000004.1"/>
</dbReference>
<proteinExistence type="predicted"/>
<comment type="caution">
    <text evidence="2">The sequence shown here is derived from an EMBL/GenBank/DDBJ whole genome shotgun (WGS) entry which is preliminary data.</text>
</comment>